<sequence>MREATVVVRVARGPFPPRATDVTTSLSARGSSPALSPGHLPTSDIRYECEGDTAQGYPQRLRHIPAFVLLELFSA</sequence>
<evidence type="ECO:0000256" key="1">
    <source>
        <dbReference type="SAM" id="MobiDB-lite"/>
    </source>
</evidence>
<dbReference type="AlphaFoldDB" id="D6A0J0"/>
<proteinExistence type="predicted"/>
<reference evidence="3" key="1">
    <citation type="submission" date="2008-12" db="EMBL/GenBank/DDBJ databases">
        <title>Annotation of Streptomyces ghanaensis ATCC 14672.</title>
        <authorList>
            <consortium name="The Broad Institute Genome Sequencing Platform"/>
            <consortium name="Broad Institute Microbial Sequencing Center"/>
            <person name="Fischbach M."/>
            <person name="Ward D."/>
            <person name="Young S."/>
            <person name="Kodira C.D."/>
            <person name="Zeng Q."/>
            <person name="Koehrsen M."/>
            <person name="Godfrey P."/>
            <person name="Alvarado L."/>
            <person name="Berlin A.M."/>
            <person name="Borenstein D."/>
            <person name="Chen Z."/>
            <person name="Engels R."/>
            <person name="Freedman E."/>
            <person name="Gellesch M."/>
            <person name="Goldberg J."/>
            <person name="Griggs A."/>
            <person name="Gujja S."/>
            <person name="Heiman D.I."/>
            <person name="Hepburn T.A."/>
            <person name="Howarth C."/>
            <person name="Jen D."/>
            <person name="Larson L."/>
            <person name="Lewis B."/>
            <person name="Mehta T."/>
            <person name="Park D."/>
            <person name="Pearson M."/>
            <person name="Roberts A."/>
            <person name="Saif S."/>
            <person name="Shea T.D."/>
            <person name="Shenoy N."/>
            <person name="Sisk P."/>
            <person name="Stolte C."/>
            <person name="Sykes S.N."/>
            <person name="Walk T."/>
            <person name="White J."/>
            <person name="Yandava C."/>
            <person name="Straight P."/>
            <person name="Clardy J."/>
            <person name="Hung D."/>
            <person name="Kolter R."/>
            <person name="Mekalanos J."/>
            <person name="Walker S."/>
            <person name="Walsh C.T."/>
            <person name="Wieland B.L.C."/>
            <person name="Ilzarbe M."/>
            <person name="Galagan J."/>
            <person name="Nusbaum C."/>
            <person name="Birren B."/>
        </authorList>
    </citation>
    <scope>NUCLEOTIDE SEQUENCE [LARGE SCALE GENOMIC DNA]</scope>
    <source>
        <strain evidence="3">ATCC 14672 / DSM 40746 / JCM 4963 / KCTC 9882 / NRRL B-12104 / FH 1290</strain>
    </source>
</reference>
<dbReference type="EMBL" id="DS999641">
    <property type="protein sequence ID" value="EFE67411.2"/>
    <property type="molecule type" value="Genomic_DNA"/>
</dbReference>
<dbReference type="Proteomes" id="UP000003824">
    <property type="component" value="Unassembled WGS sequence"/>
</dbReference>
<organism evidence="2 3">
    <name type="scientific">Streptomyces viridosporus (strain ATCC 14672 / DSM 40746 / JCM 4963 / KCTC 9882 / NRRL B-12104 / FH 1290)</name>
    <name type="common">Streptomyces ghanaensis</name>
    <dbReference type="NCBI Taxonomy" id="566461"/>
    <lineage>
        <taxon>Bacteria</taxon>
        <taxon>Bacillati</taxon>
        <taxon>Actinomycetota</taxon>
        <taxon>Actinomycetes</taxon>
        <taxon>Kitasatosporales</taxon>
        <taxon>Streptomycetaceae</taxon>
        <taxon>Streptomyces</taxon>
    </lineage>
</organism>
<evidence type="ECO:0000313" key="2">
    <source>
        <dbReference type="EMBL" id="EFE67411.2"/>
    </source>
</evidence>
<protein>
    <submittedName>
        <fullName evidence="2">Predicted protein</fullName>
    </submittedName>
</protein>
<evidence type="ECO:0000313" key="3">
    <source>
        <dbReference type="Proteomes" id="UP000003824"/>
    </source>
</evidence>
<name>D6A0J0_STRV1</name>
<feature type="compositionally biased region" description="Polar residues" evidence="1">
    <location>
        <begin position="21"/>
        <end position="34"/>
    </location>
</feature>
<gene>
    <name evidence="2" type="ORF">SSFG_02660</name>
</gene>
<feature type="region of interest" description="Disordered" evidence="1">
    <location>
        <begin position="18"/>
        <end position="42"/>
    </location>
</feature>
<accession>D6A0J0</accession>